<evidence type="ECO:0000313" key="2">
    <source>
        <dbReference type="Proteomes" id="UP001054837"/>
    </source>
</evidence>
<dbReference type="EMBL" id="BPLQ01013824">
    <property type="protein sequence ID" value="GIY75083.1"/>
    <property type="molecule type" value="Genomic_DNA"/>
</dbReference>
<proteinExistence type="predicted"/>
<accession>A0AAV4VY91</accession>
<protein>
    <submittedName>
        <fullName evidence="1">Uncharacterized protein</fullName>
    </submittedName>
</protein>
<gene>
    <name evidence="1" type="ORF">CDAR_563511</name>
</gene>
<dbReference type="AlphaFoldDB" id="A0AAV4VY91"/>
<evidence type="ECO:0000313" key="1">
    <source>
        <dbReference type="EMBL" id="GIY75083.1"/>
    </source>
</evidence>
<organism evidence="1 2">
    <name type="scientific">Caerostris darwini</name>
    <dbReference type="NCBI Taxonomy" id="1538125"/>
    <lineage>
        <taxon>Eukaryota</taxon>
        <taxon>Metazoa</taxon>
        <taxon>Ecdysozoa</taxon>
        <taxon>Arthropoda</taxon>
        <taxon>Chelicerata</taxon>
        <taxon>Arachnida</taxon>
        <taxon>Araneae</taxon>
        <taxon>Araneomorphae</taxon>
        <taxon>Entelegynae</taxon>
        <taxon>Araneoidea</taxon>
        <taxon>Araneidae</taxon>
        <taxon>Caerostris</taxon>
    </lineage>
</organism>
<dbReference type="Proteomes" id="UP001054837">
    <property type="component" value="Unassembled WGS sequence"/>
</dbReference>
<sequence>MKRLHAGERDIGQIDVEQVGAGHDTHVTNARVECHLFRSAAKKKQRKQEDKNHEFKVEWTESFELKIKGWTS</sequence>
<name>A0AAV4VY91_9ARAC</name>
<keyword evidence="2" id="KW-1185">Reference proteome</keyword>
<reference evidence="1 2" key="1">
    <citation type="submission" date="2021-06" db="EMBL/GenBank/DDBJ databases">
        <title>Caerostris darwini draft genome.</title>
        <authorList>
            <person name="Kono N."/>
            <person name="Arakawa K."/>
        </authorList>
    </citation>
    <scope>NUCLEOTIDE SEQUENCE [LARGE SCALE GENOMIC DNA]</scope>
</reference>
<comment type="caution">
    <text evidence="1">The sequence shown here is derived from an EMBL/GenBank/DDBJ whole genome shotgun (WGS) entry which is preliminary data.</text>
</comment>